<dbReference type="PRINTS" id="PR01438">
    <property type="entry name" value="UNVRSLSTRESS"/>
</dbReference>
<dbReference type="InterPro" id="IPR006015">
    <property type="entry name" value="Universal_stress_UspA"/>
</dbReference>
<dbReference type="SUPFAM" id="SSF52402">
    <property type="entry name" value="Adenine nucleotide alpha hydrolases-like"/>
    <property type="match status" value="2"/>
</dbReference>
<gene>
    <name evidence="3" type="ORF">CP960_08380</name>
</gene>
<comment type="similarity">
    <text evidence="1">Belongs to the universal stress protein A family.</text>
</comment>
<dbReference type="InterPro" id="IPR006016">
    <property type="entry name" value="UspA"/>
</dbReference>
<dbReference type="AlphaFoldDB" id="A0A2N1J1W1"/>
<dbReference type="InterPro" id="IPR014729">
    <property type="entry name" value="Rossmann-like_a/b/a_fold"/>
</dbReference>
<evidence type="ECO:0000313" key="4">
    <source>
        <dbReference type="Proteomes" id="UP000233248"/>
    </source>
</evidence>
<evidence type="ECO:0000256" key="1">
    <source>
        <dbReference type="ARBA" id="ARBA00008791"/>
    </source>
</evidence>
<reference evidence="3 4" key="1">
    <citation type="submission" date="2017-09" db="EMBL/GenBank/DDBJ databases">
        <title>Genomics of the genus Arcobacter.</title>
        <authorList>
            <person name="Perez-Cataluna A."/>
            <person name="Figueras M.J."/>
            <person name="Salas-Masso N."/>
        </authorList>
    </citation>
    <scope>NUCLEOTIDE SEQUENCE [LARGE SCALE GENOMIC DNA]</scope>
    <source>
        <strain evidence="3 4">DSM 18005</strain>
    </source>
</reference>
<protein>
    <recommendedName>
        <fullName evidence="2">UspA domain-containing protein</fullName>
    </recommendedName>
</protein>
<dbReference type="OrthoDB" id="5365482at2"/>
<dbReference type="CDD" id="cd00293">
    <property type="entry name" value="USP-like"/>
    <property type="match status" value="2"/>
</dbReference>
<proteinExistence type="inferred from homology"/>
<organism evidence="3 4">
    <name type="scientific">Malaciobacter halophilus</name>
    <dbReference type="NCBI Taxonomy" id="197482"/>
    <lineage>
        <taxon>Bacteria</taxon>
        <taxon>Pseudomonadati</taxon>
        <taxon>Campylobacterota</taxon>
        <taxon>Epsilonproteobacteria</taxon>
        <taxon>Campylobacterales</taxon>
        <taxon>Arcobacteraceae</taxon>
        <taxon>Malaciobacter</taxon>
    </lineage>
</organism>
<dbReference type="EMBL" id="NXIF01000032">
    <property type="protein sequence ID" value="PKI80557.1"/>
    <property type="molecule type" value="Genomic_DNA"/>
</dbReference>
<dbReference type="Proteomes" id="UP000233248">
    <property type="component" value="Unassembled WGS sequence"/>
</dbReference>
<dbReference type="PANTHER" id="PTHR46268">
    <property type="entry name" value="STRESS RESPONSE PROTEIN NHAX"/>
    <property type="match status" value="1"/>
</dbReference>
<feature type="domain" description="UspA" evidence="2">
    <location>
        <begin position="9"/>
        <end position="139"/>
    </location>
</feature>
<keyword evidence="4" id="KW-1185">Reference proteome</keyword>
<sequence>MEDEMSKSKNVVVAIDTSIMANEVLKRAFSLASKDTTLHIVHCIDIPWINKLKGKKEIVSQTKKKIKKSLKTINKENKTFKIIVKSGSVSTVVVNEAKKLDAKLIVIGAYSEENLKSKILGSNAHNIAQKSNLPVLIVKNMFVEKYENAIAFTDLSKVSKKSIKFAQKFFDNLDIKLVHASKKLSEFVLDYYQINEESNALIKKAKEEKEEKIDKFKKELCFSDIEVLEEAGSFNEALLDYANKEDKDLVILGSTGVRTTSSMIFGSKSSFLMKSVSSDVLVYVPSKK</sequence>
<dbReference type="PANTHER" id="PTHR46268:SF6">
    <property type="entry name" value="UNIVERSAL STRESS PROTEIN UP12"/>
    <property type="match status" value="1"/>
</dbReference>
<dbReference type="Gene3D" id="3.40.50.620">
    <property type="entry name" value="HUPs"/>
    <property type="match status" value="2"/>
</dbReference>
<evidence type="ECO:0000313" key="3">
    <source>
        <dbReference type="EMBL" id="PKI80557.1"/>
    </source>
</evidence>
<feature type="domain" description="UspA" evidence="2">
    <location>
        <begin position="146"/>
        <end position="283"/>
    </location>
</feature>
<dbReference type="Pfam" id="PF00582">
    <property type="entry name" value="Usp"/>
    <property type="match status" value="2"/>
</dbReference>
<evidence type="ECO:0000259" key="2">
    <source>
        <dbReference type="Pfam" id="PF00582"/>
    </source>
</evidence>
<name>A0A2N1J1W1_9BACT</name>
<accession>A0A2N1J1W1</accession>
<comment type="caution">
    <text evidence="3">The sequence shown here is derived from an EMBL/GenBank/DDBJ whole genome shotgun (WGS) entry which is preliminary data.</text>
</comment>